<evidence type="ECO:0000313" key="6">
    <source>
        <dbReference type="EMBL" id="TRW25674.1"/>
    </source>
</evidence>
<dbReference type="RefSeq" id="WP_143372339.1">
    <property type="nucleotide sequence ID" value="NZ_VJVZ01000003.1"/>
</dbReference>
<dbReference type="InterPro" id="IPR038765">
    <property type="entry name" value="Papain-like_cys_pep_sf"/>
</dbReference>
<dbReference type="GO" id="GO:0008234">
    <property type="term" value="F:cysteine-type peptidase activity"/>
    <property type="evidence" value="ECO:0007669"/>
    <property type="project" value="UniProtKB-KW"/>
</dbReference>
<comment type="similarity">
    <text evidence="1">Belongs to the peptidase C40 family.</text>
</comment>
<evidence type="ECO:0000259" key="5">
    <source>
        <dbReference type="PROSITE" id="PS51935"/>
    </source>
</evidence>
<dbReference type="GO" id="GO:0006508">
    <property type="term" value="P:proteolysis"/>
    <property type="evidence" value="ECO:0007669"/>
    <property type="project" value="UniProtKB-KW"/>
</dbReference>
<evidence type="ECO:0000256" key="2">
    <source>
        <dbReference type="ARBA" id="ARBA00022670"/>
    </source>
</evidence>
<dbReference type="Pfam" id="PF00877">
    <property type="entry name" value="NLPC_P60"/>
    <property type="match status" value="1"/>
</dbReference>
<dbReference type="InterPro" id="IPR000064">
    <property type="entry name" value="NLP_P60_dom"/>
</dbReference>
<proteinExistence type="inferred from homology"/>
<keyword evidence="3" id="KW-0378">Hydrolase</keyword>
<dbReference type="Proteomes" id="UP000320643">
    <property type="component" value="Unassembled WGS sequence"/>
</dbReference>
<dbReference type="PROSITE" id="PS51935">
    <property type="entry name" value="NLPC_P60"/>
    <property type="match status" value="1"/>
</dbReference>
<keyword evidence="4" id="KW-0788">Thiol protease</keyword>
<evidence type="ECO:0000256" key="1">
    <source>
        <dbReference type="ARBA" id="ARBA00007074"/>
    </source>
</evidence>
<accession>A0A552V5C5</accession>
<dbReference type="InterPro" id="IPR051202">
    <property type="entry name" value="Peptidase_C40"/>
</dbReference>
<name>A0A552V5C5_9FLAO</name>
<gene>
    <name evidence="6" type="ORF">FMM05_05475</name>
</gene>
<dbReference type="SUPFAM" id="SSF54001">
    <property type="entry name" value="Cysteine proteinases"/>
    <property type="match status" value="1"/>
</dbReference>
<dbReference type="AlphaFoldDB" id="A0A552V5C5"/>
<organism evidence="6 7">
    <name type="scientific">Flavobacterium zepuense</name>
    <dbReference type="NCBI Taxonomy" id="2593302"/>
    <lineage>
        <taxon>Bacteria</taxon>
        <taxon>Pseudomonadati</taxon>
        <taxon>Bacteroidota</taxon>
        <taxon>Flavobacteriia</taxon>
        <taxon>Flavobacteriales</taxon>
        <taxon>Flavobacteriaceae</taxon>
        <taxon>Flavobacterium</taxon>
    </lineage>
</organism>
<keyword evidence="2" id="KW-0645">Protease</keyword>
<sequence>MFKKTVLVVMTAMWAMGCQSKKEFVITDEQVATESTLKKDKSGKPIYSTTLTDNDKQYFAKKLAVTEPQIYNVKLYNFIKAWEGTPYIYGGTTRNGIDCSALMRELYSYVYGKNLSGTASDIAMDKKIELFKQTENLREGDLVFFRITDEKIITHVGIYLQNDRFFSANRYGGTEISSLQKPYWEKNFITAGRFAQ</sequence>
<keyword evidence="7" id="KW-1185">Reference proteome</keyword>
<evidence type="ECO:0000256" key="3">
    <source>
        <dbReference type="ARBA" id="ARBA00022801"/>
    </source>
</evidence>
<dbReference type="OrthoDB" id="9807055at2"/>
<dbReference type="PANTHER" id="PTHR47053">
    <property type="entry name" value="MUREIN DD-ENDOPEPTIDASE MEPH-RELATED"/>
    <property type="match status" value="1"/>
</dbReference>
<dbReference type="EMBL" id="VJVZ01000003">
    <property type="protein sequence ID" value="TRW25674.1"/>
    <property type="molecule type" value="Genomic_DNA"/>
</dbReference>
<dbReference type="PROSITE" id="PS51257">
    <property type="entry name" value="PROKAR_LIPOPROTEIN"/>
    <property type="match status" value="1"/>
</dbReference>
<feature type="domain" description="NlpC/P60" evidence="5">
    <location>
        <begin position="69"/>
        <end position="195"/>
    </location>
</feature>
<evidence type="ECO:0000256" key="4">
    <source>
        <dbReference type="ARBA" id="ARBA00022807"/>
    </source>
</evidence>
<comment type="caution">
    <text evidence="6">The sequence shown here is derived from an EMBL/GenBank/DDBJ whole genome shotgun (WGS) entry which is preliminary data.</text>
</comment>
<dbReference type="PANTHER" id="PTHR47053:SF1">
    <property type="entry name" value="MUREIN DD-ENDOPEPTIDASE MEPH-RELATED"/>
    <property type="match status" value="1"/>
</dbReference>
<protein>
    <submittedName>
        <fullName evidence="6">NlpC/P60 family protein</fullName>
    </submittedName>
</protein>
<dbReference type="Gene3D" id="3.90.1720.10">
    <property type="entry name" value="endopeptidase domain like (from Nostoc punctiforme)"/>
    <property type="match status" value="1"/>
</dbReference>
<evidence type="ECO:0000313" key="7">
    <source>
        <dbReference type="Proteomes" id="UP000320643"/>
    </source>
</evidence>
<reference evidence="6 7" key="1">
    <citation type="submission" date="2019-07" db="EMBL/GenBank/DDBJ databases">
        <title>Flavobacterium sp. nov., isolated from glacier ice.</title>
        <authorList>
            <person name="Liu Q."/>
            <person name="Xin Y.-H."/>
        </authorList>
    </citation>
    <scope>NUCLEOTIDE SEQUENCE [LARGE SCALE GENOMIC DNA]</scope>
    <source>
        <strain evidence="6 7">ZT4R6</strain>
    </source>
</reference>